<evidence type="ECO:0008006" key="4">
    <source>
        <dbReference type="Google" id="ProtNLM"/>
    </source>
</evidence>
<dbReference type="RefSeq" id="WP_142718606.1">
    <property type="nucleotide sequence ID" value="NZ_FXTC01000006.1"/>
</dbReference>
<evidence type="ECO:0000256" key="1">
    <source>
        <dbReference type="SAM" id="SignalP"/>
    </source>
</evidence>
<proteinExistence type="predicted"/>
<reference evidence="2 3" key="1">
    <citation type="submission" date="2017-05" db="EMBL/GenBank/DDBJ databases">
        <authorList>
            <person name="Varghese N."/>
            <person name="Submissions S."/>
        </authorList>
    </citation>
    <scope>NUCLEOTIDE SEQUENCE [LARGE SCALE GENOMIC DNA]</scope>
    <source>
        <strain evidence="2 3">DSM 29371</strain>
    </source>
</reference>
<organism evidence="2 3">
    <name type="scientific">Chryseobacterium rhizoplanae</name>
    <dbReference type="NCBI Taxonomy" id="1609531"/>
    <lineage>
        <taxon>Bacteria</taxon>
        <taxon>Pseudomonadati</taxon>
        <taxon>Bacteroidota</taxon>
        <taxon>Flavobacteriia</taxon>
        <taxon>Flavobacteriales</taxon>
        <taxon>Weeksellaceae</taxon>
        <taxon>Chryseobacterium group</taxon>
        <taxon>Chryseobacterium</taxon>
    </lineage>
</organism>
<evidence type="ECO:0000313" key="2">
    <source>
        <dbReference type="EMBL" id="SMO75426.1"/>
    </source>
</evidence>
<protein>
    <recommendedName>
        <fullName evidence="4">Fibronectin type-III domain-containing protein</fullName>
    </recommendedName>
</protein>
<keyword evidence="1" id="KW-0732">Signal</keyword>
<gene>
    <name evidence="2" type="ORF">SAMN06265171_106125</name>
</gene>
<feature type="signal peptide" evidence="1">
    <location>
        <begin position="1"/>
        <end position="18"/>
    </location>
</feature>
<dbReference type="EMBL" id="FXTC01000006">
    <property type="protein sequence ID" value="SMO75426.1"/>
    <property type="molecule type" value="Genomic_DNA"/>
</dbReference>
<dbReference type="Gene3D" id="2.60.40.10">
    <property type="entry name" value="Immunoglobulins"/>
    <property type="match status" value="1"/>
</dbReference>
<evidence type="ECO:0000313" key="3">
    <source>
        <dbReference type="Proteomes" id="UP000316916"/>
    </source>
</evidence>
<feature type="chain" id="PRO_5022083210" description="Fibronectin type-III domain-containing protein" evidence="1">
    <location>
        <begin position="19"/>
        <end position="435"/>
    </location>
</feature>
<dbReference type="Proteomes" id="UP000316916">
    <property type="component" value="Unassembled WGS sequence"/>
</dbReference>
<dbReference type="AlphaFoldDB" id="A0A521DUM7"/>
<accession>A0A521DUM7</accession>
<dbReference type="InterPro" id="IPR013783">
    <property type="entry name" value="Ig-like_fold"/>
</dbReference>
<keyword evidence="3" id="KW-1185">Reference proteome</keyword>
<sequence length="435" mass="45766">MKRILLLILFFIVAGVNAQININIGAANVGTAPVSSFFSYSYVQQIYPKQEINANTAGNITGLTFYVDPSSTLTESSNWTVYLGHTSKTAFSSGTDWIPAAQLTQVFTGTITRNNNKVQVVFTMPFAYNNVDNLVVAAKENSPNIDINNFDEAFHVYSHISNSTLYYKGDRSVVDISAPPGGIRADYKSAITISGLTSSAGPACPFIMYPANNTQNVSLSPNITWFPVSGADSYKVSIGTSPGSVNVVNQQVVSGTAFSPSAALATGTTYYLKITAVSANVESSGCSEFMFKTVPAIPANDACSGAFLASVFPYSYTQDDAVSTTNNSGNISVCTSNGDTGMNDGTWFKLAGDGSQYTIKVAMPSGSSFDPQIGVYSGSCSNLSCTGTVDNGGGGAAETLTITTVSGIDYFINVGAYDDTTDAPENTFTITVTKL</sequence>
<name>A0A521DUM7_9FLAO</name>